<sequence>MTTIASPADFKPARAPLRRWSFSTLLIAGALLGPLPALADNVYRLNQTLTDDRGQATKLSDWRGKPAVIAMEYSNCTFVCSITLRMLKDIRAAADRQQKNIDILVISLDPKNDTPESWTHYRNSRELEKDRWHFLTSHPDEMPKIAAALGVKYWYYHEHIVHDLRVLRVDENGEVVKIISTFDADLDAFLR</sequence>
<name>D3W8E9_9ZZZZ</name>
<evidence type="ECO:0000256" key="1">
    <source>
        <dbReference type="ARBA" id="ARBA00010996"/>
    </source>
</evidence>
<dbReference type="InterPro" id="IPR036249">
    <property type="entry name" value="Thioredoxin-like_sf"/>
</dbReference>
<dbReference type="InterPro" id="IPR003782">
    <property type="entry name" value="SCO1/SenC"/>
</dbReference>
<proteinExistence type="inferred from homology"/>
<dbReference type="PANTHER" id="PTHR12151">
    <property type="entry name" value="ELECTRON TRANSPORT PROTIN SCO1/SENC FAMILY MEMBER"/>
    <property type="match status" value="1"/>
</dbReference>
<dbReference type="SUPFAM" id="SSF52833">
    <property type="entry name" value="Thioredoxin-like"/>
    <property type="match status" value="1"/>
</dbReference>
<dbReference type="PANTHER" id="PTHR12151:SF25">
    <property type="entry name" value="LINALOOL DEHYDRATASE_ISOMERASE DOMAIN-CONTAINING PROTEIN"/>
    <property type="match status" value="1"/>
</dbReference>
<dbReference type="Pfam" id="PF02630">
    <property type="entry name" value="SCO1-SenC"/>
    <property type="match status" value="1"/>
</dbReference>
<accession>D3W8E9</accession>
<reference evidence="2" key="1">
    <citation type="journal article" date="2010" name="Appl. Environ. Microbiol.">
        <title>Expanding small-molecule functional metagenomics through parallel screening of broad-host-range cosmid environmental DNA libraries in diverse proteobacteria.</title>
        <authorList>
            <person name="Craig J.W."/>
            <person name="Chang F.Y."/>
            <person name="Kim J.H."/>
            <person name="Obiajulu S.C."/>
            <person name="Brady S.F."/>
        </authorList>
    </citation>
    <scope>NUCLEOTIDE SEQUENCE</scope>
</reference>
<organism evidence="2">
    <name type="scientific">uncultured prokaryote AT3</name>
    <dbReference type="NCBI Taxonomy" id="672202"/>
    <lineage>
        <taxon>unclassified sequences</taxon>
        <taxon>environmental samples</taxon>
    </lineage>
</organism>
<protein>
    <submittedName>
        <fullName evidence="2">Putative electron transport protein SCO1/SenC</fullName>
    </submittedName>
</protein>
<dbReference type="EMBL" id="GQ869381">
    <property type="protein sequence ID" value="ACX33898.1"/>
    <property type="molecule type" value="Genomic_DNA"/>
</dbReference>
<dbReference type="AlphaFoldDB" id="D3W8E9"/>
<evidence type="ECO:0000313" key="2">
    <source>
        <dbReference type="EMBL" id="ACX33898.1"/>
    </source>
</evidence>
<dbReference type="Gene3D" id="3.40.30.10">
    <property type="entry name" value="Glutaredoxin"/>
    <property type="match status" value="1"/>
</dbReference>
<dbReference type="CDD" id="cd02968">
    <property type="entry name" value="SCO"/>
    <property type="match status" value="1"/>
</dbReference>
<comment type="similarity">
    <text evidence="1">Belongs to the SCO1/2 family.</text>
</comment>